<comment type="subunit">
    <text evidence="15 20">DNA polymerase III contains a core (composed of alpha, epsilon and theta chains) that associates with a tau subunit. This core dimerizes to form the POLIII' complex. PolIII' associates with the gamma complex (composed of gamma, delta, delta', psi and chi chains) and with the beta chain to form the complete DNA polymerase III complex.</text>
</comment>
<proteinExistence type="predicted"/>
<keyword evidence="12 20" id="KW-0239">DNA-directed DNA polymerase</keyword>
<dbReference type="InterPro" id="IPR012337">
    <property type="entry name" value="RNaseH-like_sf"/>
</dbReference>
<feature type="binding site" evidence="19">
    <location>
        <position position="13"/>
    </location>
    <ligand>
        <name>a divalent metal cation</name>
        <dbReference type="ChEBI" id="CHEBI:60240"/>
        <label>1</label>
        <note>catalytic</note>
    </ligand>
</feature>
<dbReference type="AlphaFoldDB" id="A0AAV4ZMQ4"/>
<protein>
    <recommendedName>
        <fullName evidence="3 20">DNA polymerase III subunit epsilon</fullName>
        <ecNumber evidence="2 20">2.7.7.7</ecNumber>
    </recommendedName>
</protein>
<evidence type="ECO:0000256" key="18">
    <source>
        <dbReference type="PIRSR" id="PIRSR606309-2"/>
    </source>
</evidence>
<evidence type="ECO:0000256" key="10">
    <source>
        <dbReference type="ARBA" id="ARBA00022839"/>
    </source>
</evidence>
<dbReference type="FunFam" id="3.30.420.10:FF:000012">
    <property type="entry name" value="DNA polymerase III subunit epsilon"/>
    <property type="match status" value="1"/>
</dbReference>
<comment type="catalytic activity">
    <reaction evidence="16 20">
        <text>DNA(n) + a 2'-deoxyribonucleoside 5'-triphosphate = DNA(n+1) + diphosphate</text>
        <dbReference type="Rhea" id="RHEA:22508"/>
        <dbReference type="Rhea" id="RHEA-COMP:17339"/>
        <dbReference type="Rhea" id="RHEA-COMP:17340"/>
        <dbReference type="ChEBI" id="CHEBI:33019"/>
        <dbReference type="ChEBI" id="CHEBI:61560"/>
        <dbReference type="ChEBI" id="CHEBI:173112"/>
        <dbReference type="EC" id="2.7.7.7"/>
    </reaction>
</comment>
<evidence type="ECO:0000256" key="9">
    <source>
        <dbReference type="ARBA" id="ARBA00022801"/>
    </source>
</evidence>
<keyword evidence="13 19" id="KW-0464">Manganese</keyword>
<evidence type="ECO:0000256" key="12">
    <source>
        <dbReference type="ARBA" id="ARBA00022932"/>
    </source>
</evidence>
<dbReference type="GO" id="GO:0045004">
    <property type="term" value="P:DNA replication proofreading"/>
    <property type="evidence" value="ECO:0007669"/>
    <property type="project" value="TreeGrafter"/>
</dbReference>
<feature type="binding site" evidence="19">
    <location>
        <position position="160"/>
    </location>
    <ligand>
        <name>a divalent metal cation</name>
        <dbReference type="ChEBI" id="CHEBI:60240"/>
        <label>1</label>
        <note>catalytic</note>
    </ligand>
</feature>
<dbReference type="GO" id="GO:0003677">
    <property type="term" value="F:DNA binding"/>
    <property type="evidence" value="ECO:0007669"/>
    <property type="project" value="InterPro"/>
</dbReference>
<dbReference type="GO" id="GO:0005829">
    <property type="term" value="C:cytosol"/>
    <property type="evidence" value="ECO:0007669"/>
    <property type="project" value="TreeGrafter"/>
</dbReference>
<evidence type="ECO:0000256" key="5">
    <source>
        <dbReference type="ARBA" id="ARBA00022695"/>
    </source>
</evidence>
<comment type="caution">
    <text evidence="22">The sequence shown here is derived from an EMBL/GenBank/DDBJ whole genome shotgun (WGS) entry which is preliminary data.</text>
</comment>
<evidence type="ECO:0000256" key="3">
    <source>
        <dbReference type="ARBA" id="ARBA00020352"/>
    </source>
</evidence>
<comment type="cofactor">
    <cofactor evidence="19">
        <name>Mg(2+)</name>
        <dbReference type="ChEBI" id="CHEBI:18420"/>
    </cofactor>
    <cofactor evidence="19">
        <name>Mn(2+)</name>
        <dbReference type="ChEBI" id="CHEBI:29035"/>
    </cofactor>
    <text evidence="19">Binds 2 divalent metal cations. Magnesium or manganese.</text>
</comment>
<feature type="binding site" evidence="18">
    <location>
        <position position="13"/>
    </location>
    <ligand>
        <name>substrate</name>
    </ligand>
</feature>
<reference evidence="22" key="2">
    <citation type="submission" date="2021-08" db="EMBL/GenBank/DDBJ databases">
        <authorList>
            <person name="Tani A."/>
            <person name="Ola A."/>
            <person name="Ogura Y."/>
            <person name="Katsura K."/>
            <person name="Hayashi T."/>
        </authorList>
    </citation>
    <scope>NUCLEOTIDE SEQUENCE</scope>
    <source>
        <strain evidence="22">DSM 16372</strain>
    </source>
</reference>
<evidence type="ECO:0000256" key="4">
    <source>
        <dbReference type="ARBA" id="ARBA00022679"/>
    </source>
</evidence>
<feature type="domain" description="Exonuclease" evidence="21">
    <location>
        <begin position="6"/>
        <end position="177"/>
    </location>
</feature>
<evidence type="ECO:0000256" key="2">
    <source>
        <dbReference type="ARBA" id="ARBA00012417"/>
    </source>
</evidence>
<evidence type="ECO:0000256" key="11">
    <source>
        <dbReference type="ARBA" id="ARBA00022842"/>
    </source>
</evidence>
<evidence type="ECO:0000256" key="17">
    <source>
        <dbReference type="PIRSR" id="PIRSR606309-1"/>
    </source>
</evidence>
<dbReference type="NCBIfam" id="TIGR01406">
    <property type="entry name" value="dnaQ_proteo"/>
    <property type="match status" value="1"/>
</dbReference>
<keyword evidence="4 20" id="KW-0808">Transferase</keyword>
<dbReference type="InterPro" id="IPR036397">
    <property type="entry name" value="RNaseH_sf"/>
</dbReference>
<dbReference type="PANTHER" id="PTHR30231:SF41">
    <property type="entry name" value="DNA POLYMERASE III SUBUNIT EPSILON"/>
    <property type="match status" value="1"/>
</dbReference>
<gene>
    <name evidence="22" type="primary">dinG_2</name>
    <name evidence="20" type="synonym">dnaQ</name>
    <name evidence="22" type="ORF">BHAOGJBA_2925</name>
</gene>
<keyword evidence="10 20" id="KW-0269">Exonuclease</keyword>
<dbReference type="SUPFAM" id="SSF53098">
    <property type="entry name" value="Ribonuclease H-like"/>
    <property type="match status" value="1"/>
</dbReference>
<reference evidence="22" key="1">
    <citation type="journal article" date="2016" name="Front. Microbiol.">
        <title>Genome Sequence of the Piezophilic, Mesophilic Sulfate-Reducing Bacterium Desulfovibrio indicus J2T.</title>
        <authorList>
            <person name="Cao J."/>
            <person name="Maignien L."/>
            <person name="Shao Z."/>
            <person name="Alain K."/>
            <person name="Jebbar M."/>
        </authorList>
    </citation>
    <scope>NUCLEOTIDE SEQUENCE</scope>
    <source>
        <strain evidence="22">DSM 16372</strain>
    </source>
</reference>
<feature type="binding site" evidence="18">
    <location>
        <position position="11"/>
    </location>
    <ligand>
        <name>substrate</name>
    </ligand>
</feature>
<keyword evidence="8 19" id="KW-0479">Metal-binding</keyword>
<dbReference type="InterPro" id="IPR013520">
    <property type="entry name" value="Ribonucl_H"/>
</dbReference>
<evidence type="ECO:0000313" key="23">
    <source>
        <dbReference type="Proteomes" id="UP001055247"/>
    </source>
</evidence>
<comment type="cofactor">
    <cofactor evidence="1 20">
        <name>Mn(2+)</name>
        <dbReference type="ChEBI" id="CHEBI:29035"/>
    </cofactor>
</comment>
<name>A0AAV4ZMQ4_9HYPH</name>
<evidence type="ECO:0000256" key="13">
    <source>
        <dbReference type="ARBA" id="ARBA00023211"/>
    </source>
</evidence>
<keyword evidence="9 20" id="KW-0378">Hydrolase</keyword>
<evidence type="ECO:0000313" key="22">
    <source>
        <dbReference type="EMBL" id="GJD89398.1"/>
    </source>
</evidence>
<evidence type="ECO:0000256" key="16">
    <source>
        <dbReference type="ARBA" id="ARBA00049244"/>
    </source>
</evidence>
<evidence type="ECO:0000256" key="8">
    <source>
        <dbReference type="ARBA" id="ARBA00022723"/>
    </source>
</evidence>
<evidence type="ECO:0000259" key="21">
    <source>
        <dbReference type="SMART" id="SM00479"/>
    </source>
</evidence>
<feature type="binding site" evidence="19">
    <location>
        <position position="11"/>
    </location>
    <ligand>
        <name>a divalent metal cation</name>
        <dbReference type="ChEBI" id="CHEBI:60240"/>
        <label>1</label>
        <note>catalytic</note>
    </ligand>
</feature>
<dbReference type="CDD" id="cd06131">
    <property type="entry name" value="DNA_pol_III_epsilon_Ecoli_like"/>
    <property type="match status" value="1"/>
</dbReference>
<dbReference type="InterPro" id="IPR006054">
    <property type="entry name" value="DnaQ"/>
</dbReference>
<evidence type="ECO:0000256" key="15">
    <source>
        <dbReference type="ARBA" id="ARBA00026073"/>
    </source>
</evidence>
<dbReference type="EC" id="2.7.7.7" evidence="2 20"/>
<dbReference type="RefSeq" id="WP_238230221.1">
    <property type="nucleotide sequence ID" value="NZ_BPQO01000011.1"/>
</dbReference>
<organism evidence="22 23">
    <name type="scientific">Methylobacterium hispanicum</name>
    <dbReference type="NCBI Taxonomy" id="270350"/>
    <lineage>
        <taxon>Bacteria</taxon>
        <taxon>Pseudomonadati</taxon>
        <taxon>Pseudomonadota</taxon>
        <taxon>Alphaproteobacteria</taxon>
        <taxon>Hyphomicrobiales</taxon>
        <taxon>Methylobacteriaceae</taxon>
        <taxon>Methylobacterium</taxon>
    </lineage>
</organism>
<evidence type="ECO:0000256" key="14">
    <source>
        <dbReference type="ARBA" id="ARBA00025483"/>
    </source>
</evidence>
<dbReference type="GO" id="GO:0003887">
    <property type="term" value="F:DNA-directed DNA polymerase activity"/>
    <property type="evidence" value="ECO:0007669"/>
    <property type="project" value="UniProtKB-KW"/>
</dbReference>
<evidence type="ECO:0000256" key="7">
    <source>
        <dbReference type="ARBA" id="ARBA00022722"/>
    </source>
</evidence>
<comment type="function">
    <text evidence="14 20">DNA polymerase III is a complex, multichain enzyme responsible for most of the replicative synthesis in bacteria. The epsilon subunit contain the editing function and is a proofreading 3'-5' exonuclease.</text>
</comment>
<dbReference type="SMART" id="SM00479">
    <property type="entry name" value="EXOIII"/>
    <property type="match status" value="1"/>
</dbReference>
<keyword evidence="5 20" id="KW-0548">Nucleotidyltransferase</keyword>
<keyword evidence="11 19" id="KW-0460">Magnesium</keyword>
<feature type="binding site" evidence="18">
    <location>
        <position position="61"/>
    </location>
    <ligand>
        <name>substrate</name>
    </ligand>
</feature>
<keyword evidence="7 20" id="KW-0540">Nuclease</keyword>
<dbReference type="NCBIfam" id="TIGR00573">
    <property type="entry name" value="dnaq"/>
    <property type="match status" value="1"/>
</dbReference>
<evidence type="ECO:0000256" key="1">
    <source>
        <dbReference type="ARBA" id="ARBA00001936"/>
    </source>
</evidence>
<feature type="binding site" evidence="18">
    <location>
        <position position="160"/>
    </location>
    <ligand>
        <name>substrate</name>
    </ligand>
</feature>
<dbReference type="NCBIfam" id="NF004316">
    <property type="entry name" value="PRK05711.1"/>
    <property type="match status" value="1"/>
</dbReference>
<dbReference type="Gene3D" id="3.30.420.10">
    <property type="entry name" value="Ribonuclease H-like superfamily/Ribonuclease H"/>
    <property type="match status" value="1"/>
</dbReference>
<dbReference type="Pfam" id="PF00929">
    <property type="entry name" value="RNase_T"/>
    <property type="match status" value="1"/>
</dbReference>
<sequence>MIYSQRIVVGDTETTGTDPRSGDRIIEIGLVEIVNGFRTGRHFHTYVNPERPVPADATAIHGITDEMLKDAPIFAAVAADVVEFIGDSPTIFHNAPFDLGFFDLEFGLLSLPSLDRGRVTDSLVEARRRLPAGSKANLDALCTRFGIDRTQRTKHGALVDSELLADVWLSMTGTGGLAHGFGPAAQAGDTERGAAPSVLRRHGPEVGATLMRLVPSEHETERHSAFVADQLTKAIWATRPTDAVPTPSP</sequence>
<evidence type="ECO:0000256" key="20">
    <source>
        <dbReference type="RuleBase" id="RU364087"/>
    </source>
</evidence>
<dbReference type="InterPro" id="IPR006309">
    <property type="entry name" value="DnaQ_proteo"/>
</dbReference>
<evidence type="ECO:0000256" key="19">
    <source>
        <dbReference type="PIRSR" id="PIRSR606309-3"/>
    </source>
</evidence>
<feature type="active site" description="Proton acceptor" evidence="17">
    <location>
        <position position="155"/>
    </location>
</feature>
<evidence type="ECO:0000256" key="6">
    <source>
        <dbReference type="ARBA" id="ARBA00022705"/>
    </source>
</evidence>
<keyword evidence="6 20" id="KW-0235">DNA replication</keyword>
<dbReference type="GO" id="GO:0008408">
    <property type="term" value="F:3'-5' exonuclease activity"/>
    <property type="evidence" value="ECO:0007669"/>
    <property type="project" value="TreeGrafter"/>
</dbReference>
<dbReference type="GO" id="GO:0046872">
    <property type="term" value="F:metal ion binding"/>
    <property type="evidence" value="ECO:0007669"/>
    <property type="project" value="UniProtKB-KW"/>
</dbReference>
<accession>A0AAV4ZMQ4</accession>
<dbReference type="Proteomes" id="UP001055247">
    <property type="component" value="Unassembled WGS sequence"/>
</dbReference>
<dbReference type="EMBL" id="BPQO01000011">
    <property type="protein sequence ID" value="GJD89398.1"/>
    <property type="molecule type" value="Genomic_DNA"/>
</dbReference>
<keyword evidence="23" id="KW-1185">Reference proteome</keyword>
<dbReference type="PANTHER" id="PTHR30231">
    <property type="entry name" value="DNA POLYMERASE III SUBUNIT EPSILON"/>
    <property type="match status" value="1"/>
</dbReference>